<dbReference type="Proteomes" id="UP000577362">
    <property type="component" value="Unassembled WGS sequence"/>
</dbReference>
<proteinExistence type="predicted"/>
<evidence type="ECO:0000259" key="2">
    <source>
        <dbReference type="Pfam" id="PF15645"/>
    </source>
</evidence>
<dbReference type="AlphaFoldDB" id="A0A840BXR4"/>
<feature type="compositionally biased region" description="Polar residues" evidence="1">
    <location>
        <begin position="103"/>
        <end position="113"/>
    </location>
</feature>
<evidence type="ECO:0000313" key="4">
    <source>
        <dbReference type="Proteomes" id="UP000577362"/>
    </source>
</evidence>
<feature type="region of interest" description="Disordered" evidence="1">
    <location>
        <begin position="1"/>
        <end position="55"/>
    </location>
</feature>
<gene>
    <name evidence="3" type="ORF">GGR16_002804</name>
</gene>
<feature type="compositionally biased region" description="Basic and acidic residues" evidence="1">
    <location>
        <begin position="15"/>
        <end position="24"/>
    </location>
</feature>
<feature type="compositionally biased region" description="Basic and acidic residues" evidence="1">
    <location>
        <begin position="168"/>
        <end position="178"/>
    </location>
</feature>
<protein>
    <recommendedName>
        <fullName evidence="2">Tox-PLDMTX domain-containing protein</fullName>
    </recommendedName>
</protein>
<feature type="domain" description="Tox-PLDMTX" evidence="2">
    <location>
        <begin position="575"/>
        <end position="705"/>
    </location>
</feature>
<comment type="caution">
    <text evidence="3">The sequence shown here is derived from an EMBL/GenBank/DDBJ whole genome shotgun (WGS) entry which is preliminary data.</text>
</comment>
<dbReference type="InterPro" id="IPR028907">
    <property type="entry name" value="Tox-PLDMTX_dom"/>
</dbReference>
<evidence type="ECO:0000256" key="1">
    <source>
        <dbReference type="SAM" id="MobiDB-lite"/>
    </source>
</evidence>
<feature type="region of interest" description="Disordered" evidence="1">
    <location>
        <begin position="501"/>
        <end position="520"/>
    </location>
</feature>
<dbReference type="RefSeq" id="WP_183316979.1">
    <property type="nucleotide sequence ID" value="NZ_JACIEN010000003.1"/>
</dbReference>
<reference evidence="3 4" key="1">
    <citation type="submission" date="2020-08" db="EMBL/GenBank/DDBJ databases">
        <title>Genomic Encyclopedia of Type Strains, Phase IV (KMG-IV): sequencing the most valuable type-strain genomes for metagenomic binning, comparative biology and taxonomic classification.</title>
        <authorList>
            <person name="Goeker M."/>
        </authorList>
    </citation>
    <scope>NUCLEOTIDE SEQUENCE [LARGE SCALE GENOMIC DNA]</scope>
    <source>
        <strain evidence="3 4">DSM 103737</strain>
    </source>
</reference>
<feature type="compositionally biased region" description="Low complexity" evidence="1">
    <location>
        <begin position="155"/>
        <end position="165"/>
    </location>
</feature>
<feature type="region of interest" description="Disordered" evidence="1">
    <location>
        <begin position="80"/>
        <end position="190"/>
    </location>
</feature>
<sequence>MGRVSSFRPPVAGKTRAEDFDQQRRAVGTSAQWVAEHGRPQRHGRPPLPGSPGAPGLALVAAILLAVEYGANAEQVLRTRGERMPHGGPRPNLQPQRDGRGSGATQAARNATALSPAPARPAGVPPSGPAPAGGGPPHPVVPGLRPSPASRHPRAAGPARTAATASVKCKDGHSKQIHDAIQAPPSRRGVGEEVIRREGHDPHEEVSVTDHMPLGVGGASIPAKMSRIDVYLDDQISVFPFFHRDVPDEIKKLPDLNKLFDQRFSEYVGEVAASFSEAVSDKLSQMGIAAGDDASILTVHGRVMASKGGHFEMLYPQGQQGYLLKITQGGEPRYFALSNKLCGLVAPVPADEAGRNAWLAQHADLFFEAGVQNTMLPAASYSARPHKEGLDANSAVQESALDIVSHAILPLKDEAFGETDLEAAIHLARSAILPYYEAGRELSDGEIKEALKSAGLETLVLAGGRVIKGGAQTLTKGVRKAFGKGKSALKGAADAVGDALGRRAGPGGRSGKASGLSTGLGSVRSGRLKHASSEVVRTFRAGAQELRSPSVTKDLKEIGALVKGDRQIQKFLSCPKEGCEAALEPVIAALKGAGYETRVRGMYLWSNANIDAPKNHFLVLAKKDGVEYAVDVTAGQFSEFGFSGALIDTEEAWARTLHDAARRTLIKYRDFNTPQAARSAFHPLKAVGPTDAFEGSIILSSPRWYGVAKKTVEIYKVIDRKSGIYRKARVTRYHVTRQRKG</sequence>
<keyword evidence="4" id="KW-1185">Reference proteome</keyword>
<dbReference type="Pfam" id="PF15645">
    <property type="entry name" value="Tox-PLDMTX"/>
    <property type="match status" value="1"/>
</dbReference>
<accession>A0A840BXR4</accession>
<dbReference type="Gene3D" id="3.10.670.10">
    <property type="entry name" value="Secreted effector protein ssei"/>
    <property type="match status" value="1"/>
</dbReference>
<evidence type="ECO:0000313" key="3">
    <source>
        <dbReference type="EMBL" id="MBB4017770.1"/>
    </source>
</evidence>
<organism evidence="3 4">
    <name type="scientific">Chelatococcus caeni</name>
    <dbReference type="NCBI Taxonomy" id="1348468"/>
    <lineage>
        <taxon>Bacteria</taxon>
        <taxon>Pseudomonadati</taxon>
        <taxon>Pseudomonadota</taxon>
        <taxon>Alphaproteobacteria</taxon>
        <taxon>Hyphomicrobiales</taxon>
        <taxon>Chelatococcaceae</taxon>
        <taxon>Chelatococcus</taxon>
    </lineage>
</organism>
<dbReference type="EMBL" id="JACIEN010000003">
    <property type="protein sequence ID" value="MBB4017770.1"/>
    <property type="molecule type" value="Genomic_DNA"/>
</dbReference>
<feature type="compositionally biased region" description="Pro residues" evidence="1">
    <location>
        <begin position="123"/>
        <end position="140"/>
    </location>
</feature>
<name>A0A840BXR4_9HYPH</name>